<feature type="coiled-coil region" evidence="1">
    <location>
        <begin position="15"/>
        <end position="42"/>
    </location>
</feature>
<dbReference type="EMBL" id="AMZY02000005">
    <property type="protein sequence ID" value="EMS34589.1"/>
    <property type="molecule type" value="Genomic_DNA"/>
</dbReference>
<name>M7XIC8_9BACT</name>
<evidence type="ECO:0000256" key="1">
    <source>
        <dbReference type="SAM" id="Coils"/>
    </source>
</evidence>
<sequence length="92" mass="10679">MAVFFFGVQRLVNAVKDEVESNKKLSHSLDQLSEELKKNSKDYSEPTGWKELEDFETSEIFEELKDRWISAQANSDKSVPFLEWIAKEVNHG</sequence>
<evidence type="ECO:0000313" key="2">
    <source>
        <dbReference type="EMBL" id="EMS34589.1"/>
    </source>
</evidence>
<organism evidence="2 3">
    <name type="scientific">Mariniradius saccharolyticus AK6</name>
    <dbReference type="NCBI Taxonomy" id="1239962"/>
    <lineage>
        <taxon>Bacteria</taxon>
        <taxon>Pseudomonadati</taxon>
        <taxon>Bacteroidota</taxon>
        <taxon>Cytophagia</taxon>
        <taxon>Cytophagales</taxon>
        <taxon>Cyclobacteriaceae</taxon>
        <taxon>Mariniradius</taxon>
    </lineage>
</organism>
<reference evidence="2" key="1">
    <citation type="submission" date="2013-01" db="EMBL/GenBank/DDBJ databases">
        <title>Genome assembly of Mariniradius saccharolyticus AK6.</title>
        <authorList>
            <person name="Vaidya B."/>
            <person name="Khatri I."/>
            <person name="Tanuku N.R.S."/>
            <person name="Subramanian S."/>
            <person name="Pinnaka A."/>
        </authorList>
    </citation>
    <scope>NUCLEOTIDE SEQUENCE [LARGE SCALE GENOMIC DNA]</scope>
    <source>
        <strain evidence="2">AK6</strain>
    </source>
</reference>
<keyword evidence="1" id="KW-0175">Coiled coil</keyword>
<dbReference type="Proteomes" id="UP000010953">
    <property type="component" value="Unassembled WGS sequence"/>
</dbReference>
<gene>
    <name evidence="2" type="ORF">C943_03276</name>
</gene>
<dbReference type="AlphaFoldDB" id="M7XIC8"/>
<proteinExistence type="predicted"/>
<dbReference type="STRING" id="1239962.C943_03276"/>
<evidence type="ECO:0000313" key="3">
    <source>
        <dbReference type="Proteomes" id="UP000010953"/>
    </source>
</evidence>
<keyword evidence="3" id="KW-1185">Reference proteome</keyword>
<comment type="caution">
    <text evidence="2">The sequence shown here is derived from an EMBL/GenBank/DDBJ whole genome shotgun (WGS) entry which is preliminary data.</text>
</comment>
<accession>M7XIC8</accession>
<protein>
    <submittedName>
        <fullName evidence="2">Uncharacterized protein</fullName>
    </submittedName>
</protein>
<dbReference type="InParanoid" id="M7XIC8"/>